<dbReference type="Gene3D" id="3.40.50.1820">
    <property type="entry name" value="alpha/beta hydrolase"/>
    <property type="match status" value="1"/>
</dbReference>
<dbReference type="Pfam" id="PF07859">
    <property type="entry name" value="Abhydrolase_3"/>
    <property type="match status" value="1"/>
</dbReference>
<name>A0A4Z0AB50_9AGAM</name>
<protein>
    <recommendedName>
        <fullName evidence="2">Alpha/beta hydrolase fold-3 domain-containing protein</fullName>
    </recommendedName>
</protein>
<dbReference type="PANTHER" id="PTHR48081:SF8">
    <property type="entry name" value="ALPHA_BETA HYDROLASE FOLD-3 DOMAIN-CONTAINING PROTEIN-RELATED"/>
    <property type="match status" value="1"/>
</dbReference>
<dbReference type="PANTHER" id="PTHR48081">
    <property type="entry name" value="AB HYDROLASE SUPERFAMILY PROTEIN C4A8.06C"/>
    <property type="match status" value="1"/>
</dbReference>
<dbReference type="EMBL" id="SFCI01000021">
    <property type="protein sequence ID" value="TFY83577.1"/>
    <property type="molecule type" value="Genomic_DNA"/>
</dbReference>
<reference evidence="3 4" key="1">
    <citation type="submission" date="2019-02" db="EMBL/GenBank/DDBJ databases">
        <title>Genome sequencing of the rare red list fungi Hericium alpestre (H. flagellum).</title>
        <authorList>
            <person name="Buettner E."/>
            <person name="Kellner H."/>
        </authorList>
    </citation>
    <scope>NUCLEOTIDE SEQUENCE [LARGE SCALE GENOMIC DNA]</scope>
    <source>
        <strain evidence="3 4">DSM 108284</strain>
    </source>
</reference>
<dbReference type="Proteomes" id="UP000298061">
    <property type="component" value="Unassembled WGS sequence"/>
</dbReference>
<keyword evidence="4" id="KW-1185">Reference proteome</keyword>
<evidence type="ECO:0000259" key="2">
    <source>
        <dbReference type="Pfam" id="PF07859"/>
    </source>
</evidence>
<feature type="domain" description="Alpha/beta hydrolase fold-3" evidence="2">
    <location>
        <begin position="95"/>
        <end position="300"/>
    </location>
</feature>
<evidence type="ECO:0000256" key="1">
    <source>
        <dbReference type="ARBA" id="ARBA00022801"/>
    </source>
</evidence>
<dbReference type="InterPro" id="IPR029058">
    <property type="entry name" value="AB_hydrolase_fold"/>
</dbReference>
<proteinExistence type="predicted"/>
<dbReference type="OrthoDB" id="408631at2759"/>
<dbReference type="GO" id="GO:0016787">
    <property type="term" value="F:hydrolase activity"/>
    <property type="evidence" value="ECO:0007669"/>
    <property type="project" value="UniProtKB-KW"/>
</dbReference>
<dbReference type="SUPFAM" id="SSF53474">
    <property type="entry name" value="alpha/beta-Hydrolases"/>
    <property type="match status" value="1"/>
</dbReference>
<dbReference type="AlphaFoldDB" id="A0A4Z0AB50"/>
<evidence type="ECO:0000313" key="3">
    <source>
        <dbReference type="EMBL" id="TFY83577.1"/>
    </source>
</evidence>
<evidence type="ECO:0000313" key="4">
    <source>
        <dbReference type="Proteomes" id="UP000298061"/>
    </source>
</evidence>
<accession>A0A4Z0AB50</accession>
<dbReference type="InterPro" id="IPR013094">
    <property type="entry name" value="AB_hydrolase_3"/>
</dbReference>
<dbReference type="InterPro" id="IPR050300">
    <property type="entry name" value="GDXG_lipolytic_enzyme"/>
</dbReference>
<gene>
    <name evidence="3" type="ORF">EWM64_g446</name>
</gene>
<keyword evidence="1" id="KW-0378">Hydrolase</keyword>
<organism evidence="3 4">
    <name type="scientific">Hericium alpestre</name>
    <dbReference type="NCBI Taxonomy" id="135208"/>
    <lineage>
        <taxon>Eukaryota</taxon>
        <taxon>Fungi</taxon>
        <taxon>Dikarya</taxon>
        <taxon>Basidiomycota</taxon>
        <taxon>Agaricomycotina</taxon>
        <taxon>Agaricomycetes</taxon>
        <taxon>Russulales</taxon>
        <taxon>Hericiaceae</taxon>
        <taxon>Hericium</taxon>
    </lineage>
</organism>
<comment type="caution">
    <text evidence="3">The sequence shown here is derived from an EMBL/GenBank/DDBJ whole genome shotgun (WGS) entry which is preliminary data.</text>
</comment>
<dbReference type="STRING" id="135208.A0A4Z0AB50"/>
<sequence>MASNRWLSAPDPEWTTIASTLPSFALPTDVPLSEVRKKYHDDLVPGIKKSLEPRLPKESEYRTEDHHIPVKGGPILVRCYIPTPVGGERRQFPVMMWYHGGGWMLADIEFDDYRLRKTCVDLQISIVNVEYRLMPEHSFLTSVNDCYAAVKWAVSNDDILSSSPEQALIIAGSTAGANTVSVIAHRALEDPFFKSRPITGHAVQSPNLCHCDDYPDRFRDELLSKDELKDGPLVGRSELMLMYTVAGNSGMTDMQNPEIAPLLYPSHAGLPPLYIQICGMDSLRDEELLYERMLREAGVSRFAALVSQLCAHVVSSRKI</sequence>
<dbReference type="ESTHER" id="9agam-a0a4z0ab50">
    <property type="family name" value="Hormone-sensitive_lipase_like"/>
</dbReference>